<organism evidence="1 2">
    <name type="scientific">Aquimarina atlantica</name>
    <dbReference type="NCBI Taxonomy" id="1317122"/>
    <lineage>
        <taxon>Bacteria</taxon>
        <taxon>Pseudomonadati</taxon>
        <taxon>Bacteroidota</taxon>
        <taxon>Flavobacteriia</taxon>
        <taxon>Flavobacteriales</taxon>
        <taxon>Flavobacteriaceae</taxon>
        <taxon>Aquimarina</taxon>
    </lineage>
</organism>
<sequence length="291" mass="32884">MKITKVIWFVVFSFSISACSIHYKQRKGNVLPEGFYYKTKFTTVKSVIVLPFQINGVKKNFLFDTGADYNLIQRDAIIGKKGMYSGASKRKMKMGSEITKSMKIGNVNFVDTYGVNADLKGLKEQIPNFGGLIGQSIISKGNWLIDYPNKIIEVSDKDMSDDSFQSIKIIREDGAPYVLISINGNTHKVLVDFGSSSDFNLPKNSKLAKKLLDMYNFKDSQRERYTIGGLQTITEKKGIVPLITLETIEFENVKTTINVSSQPRIGIGFFKDCLVYIDNTNRQYKIKKPEN</sequence>
<evidence type="ECO:0008006" key="3">
    <source>
        <dbReference type="Google" id="ProtNLM"/>
    </source>
</evidence>
<dbReference type="STRING" id="1317122.ATO12_18065"/>
<reference evidence="1 2" key="1">
    <citation type="submission" date="2014-04" db="EMBL/GenBank/DDBJ databases">
        <title>Aquimarina sp. 22II-S11-z7 Genome Sequencing.</title>
        <authorList>
            <person name="Lai Q."/>
        </authorList>
    </citation>
    <scope>NUCLEOTIDE SEQUENCE [LARGE SCALE GENOMIC DNA]</scope>
    <source>
        <strain evidence="1 2">22II-S11-z7</strain>
    </source>
</reference>
<gene>
    <name evidence="1" type="ORF">ATO12_18065</name>
</gene>
<dbReference type="Proteomes" id="UP000023541">
    <property type="component" value="Unassembled WGS sequence"/>
</dbReference>
<protein>
    <recommendedName>
        <fullName evidence="3">Peptidase A2 domain-containing protein</fullName>
    </recommendedName>
</protein>
<comment type="caution">
    <text evidence="1">The sequence shown here is derived from an EMBL/GenBank/DDBJ whole genome shotgun (WGS) entry which is preliminary data.</text>
</comment>
<dbReference type="EMBL" id="AQRA01000005">
    <property type="protein sequence ID" value="EZH73838.1"/>
    <property type="molecule type" value="Genomic_DNA"/>
</dbReference>
<evidence type="ECO:0000313" key="1">
    <source>
        <dbReference type="EMBL" id="EZH73838.1"/>
    </source>
</evidence>
<evidence type="ECO:0000313" key="2">
    <source>
        <dbReference type="Proteomes" id="UP000023541"/>
    </source>
</evidence>
<dbReference type="eggNOG" id="COG3577">
    <property type="taxonomic scope" value="Bacteria"/>
</dbReference>
<keyword evidence="2" id="KW-1185">Reference proteome</keyword>
<proteinExistence type="predicted"/>
<accession>A0A023BVK0</accession>
<dbReference type="SUPFAM" id="SSF50630">
    <property type="entry name" value="Acid proteases"/>
    <property type="match status" value="1"/>
</dbReference>
<dbReference type="AlphaFoldDB" id="A0A023BVK0"/>
<dbReference type="RefSeq" id="WP_034242642.1">
    <property type="nucleotide sequence ID" value="NZ_AQRA01000005.1"/>
</dbReference>
<dbReference type="PROSITE" id="PS51257">
    <property type="entry name" value="PROKAR_LIPOPROTEIN"/>
    <property type="match status" value="1"/>
</dbReference>
<dbReference type="OrthoDB" id="5580718at2"/>
<dbReference type="InterPro" id="IPR021109">
    <property type="entry name" value="Peptidase_aspartic_dom_sf"/>
</dbReference>
<name>A0A023BVK0_9FLAO</name>
<dbReference type="Gene3D" id="2.40.70.10">
    <property type="entry name" value="Acid Proteases"/>
    <property type="match status" value="1"/>
</dbReference>